<dbReference type="AlphaFoldDB" id="A0A3M7PK63"/>
<keyword evidence="1" id="KW-0472">Membrane</keyword>
<evidence type="ECO:0000313" key="2">
    <source>
        <dbReference type="EMBL" id="RMZ99462.1"/>
    </source>
</evidence>
<proteinExistence type="predicted"/>
<comment type="caution">
    <text evidence="2">The sequence shown here is derived from an EMBL/GenBank/DDBJ whole genome shotgun (WGS) entry which is preliminary data.</text>
</comment>
<keyword evidence="1" id="KW-1133">Transmembrane helix</keyword>
<keyword evidence="1" id="KW-0812">Transmembrane</keyword>
<feature type="transmembrane region" description="Helical" evidence="1">
    <location>
        <begin position="78"/>
        <end position="100"/>
    </location>
</feature>
<name>A0A3M7PK63_BRAPC</name>
<reference evidence="2 3" key="1">
    <citation type="journal article" date="2018" name="Sci. Rep.">
        <title>Genomic signatures of local adaptation to the degree of environmental predictability in rotifers.</title>
        <authorList>
            <person name="Franch-Gras L."/>
            <person name="Hahn C."/>
            <person name="Garcia-Roger E.M."/>
            <person name="Carmona M.J."/>
            <person name="Serra M."/>
            <person name="Gomez A."/>
        </authorList>
    </citation>
    <scope>NUCLEOTIDE SEQUENCE [LARGE SCALE GENOMIC DNA]</scope>
    <source>
        <strain evidence="2">HYR1</strain>
    </source>
</reference>
<sequence length="139" mass="15742">IKLLLPLDNTKKNEIIENQRDKPLSFNHSLNSFHILHNGVFFLQGLELLTKALTYSLIKSIISMGQSLHFKGKKGRRLLTMCLIVIQILGVPFVVSVNFWGKDYKKLESENLRANGSHLNSIVCESSFAIKVSSNKFLI</sequence>
<feature type="transmembrane region" description="Helical" evidence="1">
    <location>
        <begin position="35"/>
        <end position="58"/>
    </location>
</feature>
<dbReference type="EMBL" id="REGN01010211">
    <property type="protein sequence ID" value="RMZ99462.1"/>
    <property type="molecule type" value="Genomic_DNA"/>
</dbReference>
<organism evidence="2 3">
    <name type="scientific">Brachionus plicatilis</name>
    <name type="common">Marine rotifer</name>
    <name type="synonym">Brachionus muelleri</name>
    <dbReference type="NCBI Taxonomy" id="10195"/>
    <lineage>
        <taxon>Eukaryota</taxon>
        <taxon>Metazoa</taxon>
        <taxon>Spiralia</taxon>
        <taxon>Gnathifera</taxon>
        <taxon>Rotifera</taxon>
        <taxon>Eurotatoria</taxon>
        <taxon>Monogononta</taxon>
        <taxon>Pseudotrocha</taxon>
        <taxon>Ploima</taxon>
        <taxon>Brachionidae</taxon>
        <taxon>Brachionus</taxon>
    </lineage>
</organism>
<protein>
    <submittedName>
        <fullName evidence="2">Uncharacterized protein</fullName>
    </submittedName>
</protein>
<evidence type="ECO:0000256" key="1">
    <source>
        <dbReference type="SAM" id="Phobius"/>
    </source>
</evidence>
<gene>
    <name evidence="2" type="ORF">BpHYR1_005674</name>
</gene>
<dbReference type="Proteomes" id="UP000276133">
    <property type="component" value="Unassembled WGS sequence"/>
</dbReference>
<evidence type="ECO:0000313" key="3">
    <source>
        <dbReference type="Proteomes" id="UP000276133"/>
    </source>
</evidence>
<keyword evidence="3" id="KW-1185">Reference proteome</keyword>
<feature type="non-terminal residue" evidence="2">
    <location>
        <position position="1"/>
    </location>
</feature>
<accession>A0A3M7PK63</accession>